<sequence>MWMIYFHYTGTEIEKQTKACITCKKELVLNNENFAKTKRSNDGFTNNCKPCKREYDKRYRLKNKEKIKVKQRKYSEQRKVYHKKWYAENREHVKQYREENKENITEYNRKQWAEKKEERKSKINKWRKENAEYIKEYRRANQERDREKTREWGRSERGNKLRRKTTNRYRARKKSLKNDFTEKQWKECTKYFNYACAYCGSDEKLEQEHFVPVTKKGHFTKDNIVPSCRSCNSSKSNHDFEDWYKNQIYFSKEREWKILTYLGKKVLDDSLQVHRQRN</sequence>
<organism evidence="3 4">
    <name type="scientific">Bacillus toyonensis</name>
    <dbReference type="NCBI Taxonomy" id="155322"/>
    <lineage>
        <taxon>Bacteria</taxon>
        <taxon>Bacillati</taxon>
        <taxon>Bacillota</taxon>
        <taxon>Bacilli</taxon>
        <taxon>Bacillales</taxon>
        <taxon>Bacillaceae</taxon>
        <taxon>Bacillus</taxon>
        <taxon>Bacillus cereus group</taxon>
    </lineage>
</organism>
<evidence type="ECO:0000313" key="3">
    <source>
        <dbReference type="EMBL" id="PEP96675.1"/>
    </source>
</evidence>
<dbReference type="Proteomes" id="UP000220841">
    <property type="component" value="Unassembled WGS sequence"/>
</dbReference>
<dbReference type="InterPro" id="IPR002711">
    <property type="entry name" value="HNH"/>
</dbReference>
<dbReference type="SMART" id="SM00507">
    <property type="entry name" value="HNHc"/>
    <property type="match status" value="1"/>
</dbReference>
<dbReference type="Gene3D" id="1.10.30.50">
    <property type="match status" value="1"/>
</dbReference>
<evidence type="ECO:0000259" key="2">
    <source>
        <dbReference type="SMART" id="SM00507"/>
    </source>
</evidence>
<proteinExistence type="predicted"/>
<accession>A0A2A8H8L0</accession>
<dbReference type="CDD" id="cd00085">
    <property type="entry name" value="HNHc"/>
    <property type="match status" value="1"/>
</dbReference>
<evidence type="ECO:0000256" key="1">
    <source>
        <dbReference type="SAM" id="MobiDB-lite"/>
    </source>
</evidence>
<feature type="domain" description="HNH nuclease" evidence="2">
    <location>
        <begin position="183"/>
        <end position="233"/>
    </location>
</feature>
<dbReference type="GO" id="GO:0004519">
    <property type="term" value="F:endonuclease activity"/>
    <property type="evidence" value="ECO:0007669"/>
    <property type="project" value="InterPro"/>
</dbReference>
<reference evidence="3 4" key="1">
    <citation type="submission" date="2017-09" db="EMBL/GenBank/DDBJ databases">
        <title>Large-scale bioinformatics analysis of Bacillus genomes uncovers conserved roles of natural products in bacterial physiology.</title>
        <authorList>
            <consortium name="Agbiome Team Llc"/>
            <person name="Bleich R.M."/>
            <person name="Grubbs K.J."/>
            <person name="Santa Maria K.C."/>
            <person name="Allen S.E."/>
            <person name="Farag S."/>
            <person name="Shank E.A."/>
            <person name="Bowers A."/>
        </authorList>
    </citation>
    <scope>NUCLEOTIDE SEQUENCE [LARGE SCALE GENOMIC DNA]</scope>
    <source>
        <strain evidence="3 4">AFS021349</strain>
    </source>
</reference>
<comment type="caution">
    <text evidence="3">The sequence shown here is derived from an EMBL/GenBank/DDBJ whole genome shotgun (WGS) entry which is preliminary data.</text>
</comment>
<dbReference type="EMBL" id="NUBY01000182">
    <property type="protein sequence ID" value="PEP96675.1"/>
    <property type="molecule type" value="Genomic_DNA"/>
</dbReference>
<dbReference type="InterPro" id="IPR003615">
    <property type="entry name" value="HNH_nuc"/>
</dbReference>
<dbReference type="InterPro" id="IPR052892">
    <property type="entry name" value="NA-targeting_endonuclease"/>
</dbReference>
<dbReference type="PANTHER" id="PTHR33877:SF1">
    <property type="entry name" value="TYPE IV METHYL-DIRECTED RESTRICTION ENZYME ECOKMCRA"/>
    <property type="match status" value="1"/>
</dbReference>
<feature type="compositionally biased region" description="Basic and acidic residues" evidence="1">
    <location>
        <begin position="144"/>
        <end position="159"/>
    </location>
</feature>
<dbReference type="PANTHER" id="PTHR33877">
    <property type="entry name" value="SLL1193 PROTEIN"/>
    <property type="match status" value="1"/>
</dbReference>
<protein>
    <recommendedName>
        <fullName evidence="2">HNH nuclease domain-containing protein</fullName>
    </recommendedName>
</protein>
<gene>
    <name evidence="3" type="ORF">CN585_25315</name>
</gene>
<dbReference type="GO" id="GO:0008270">
    <property type="term" value="F:zinc ion binding"/>
    <property type="evidence" value="ECO:0007669"/>
    <property type="project" value="InterPro"/>
</dbReference>
<evidence type="ECO:0000313" key="4">
    <source>
        <dbReference type="Proteomes" id="UP000220841"/>
    </source>
</evidence>
<dbReference type="GO" id="GO:0003676">
    <property type="term" value="F:nucleic acid binding"/>
    <property type="evidence" value="ECO:0007669"/>
    <property type="project" value="InterPro"/>
</dbReference>
<dbReference type="Pfam" id="PF01844">
    <property type="entry name" value="HNH"/>
    <property type="match status" value="1"/>
</dbReference>
<name>A0A2A8H8L0_9BACI</name>
<feature type="region of interest" description="Disordered" evidence="1">
    <location>
        <begin position="144"/>
        <end position="166"/>
    </location>
</feature>
<dbReference type="AlphaFoldDB" id="A0A2A8H8L0"/>